<reference evidence="14" key="1">
    <citation type="journal article" date="2019" name="Int. J. Syst. Evol. Microbiol.">
        <title>The Global Catalogue of Microorganisms (GCM) 10K type strain sequencing project: providing services to taxonomists for standard genome sequencing and annotation.</title>
        <authorList>
            <consortium name="The Broad Institute Genomics Platform"/>
            <consortium name="The Broad Institute Genome Sequencing Center for Infectious Disease"/>
            <person name="Wu L."/>
            <person name="Ma J."/>
        </authorList>
    </citation>
    <scope>NUCLEOTIDE SEQUENCE [LARGE SCALE GENOMIC DNA]</scope>
    <source>
        <strain evidence="14">CGMCC 1.13574</strain>
    </source>
</reference>
<feature type="domain" description="SsuA/THI5-like" evidence="12">
    <location>
        <begin position="116"/>
        <end position="229"/>
    </location>
</feature>
<keyword evidence="5" id="KW-0808">Transferase</keyword>
<evidence type="ECO:0000256" key="9">
    <source>
        <dbReference type="ARBA" id="ARBA00023004"/>
    </source>
</evidence>
<keyword evidence="7" id="KW-0663">Pyridoxal phosphate</keyword>
<sequence length="292" mass="31580">MMKIDLALEWFLNPDHLPLIAGIELGWFRDAGLDLELVAPDDHYDGLAATVEGAVAFSCNEPLHMVDADRPGLRALGCFFETEGGILLDRGAGRRLLDGGEVRLASPVAGGVTDAIAVEILDRWCRQQGADFRPGQVRIESAGFAHLDNMRAGYDGAWLCFANFEGVEARLAGLDAHFVATGEVGLANFSALELFTGARFLAEHPDVVARVCELVGRGAALCRDDPAQAARLWYAHTGEAPSPLMDAIVADTCPRLVAPMVRDAARWRPMWAQFDRMGLARVDAAGYEALYA</sequence>
<gene>
    <name evidence="13" type="ORF">ACFO3Q_02035</name>
</gene>
<keyword evidence="14" id="KW-1185">Reference proteome</keyword>
<comment type="function">
    <text evidence="1">Responsible for the formation of the pyrimidine heterocycle in the thiamine biosynthesis pathway. Catalyzes the formation of hydroxymethylpyrimidine phosphate (HMP-P) from histidine and pyridoxal phosphate (PLP). The protein uses PLP and the active site histidine to form HMP-P, generating an inactive enzyme. The enzyme can only undergo a single turnover, which suggests it is a suicide enzyme.</text>
</comment>
<dbReference type="Proteomes" id="UP001595892">
    <property type="component" value="Unassembled WGS sequence"/>
</dbReference>
<evidence type="ECO:0000256" key="4">
    <source>
        <dbReference type="ARBA" id="ARBA00011738"/>
    </source>
</evidence>
<dbReference type="RefSeq" id="WP_377002930.1">
    <property type="nucleotide sequence ID" value="NZ_JBHSGG010000002.1"/>
</dbReference>
<evidence type="ECO:0000256" key="11">
    <source>
        <dbReference type="ARBA" id="ARBA00048179"/>
    </source>
</evidence>
<organism evidence="13 14">
    <name type="scientific">Coralloluteibacterium thermophilum</name>
    <dbReference type="NCBI Taxonomy" id="2707049"/>
    <lineage>
        <taxon>Bacteria</taxon>
        <taxon>Pseudomonadati</taxon>
        <taxon>Pseudomonadota</taxon>
        <taxon>Gammaproteobacteria</taxon>
        <taxon>Lysobacterales</taxon>
        <taxon>Lysobacteraceae</taxon>
        <taxon>Coralloluteibacterium</taxon>
    </lineage>
</organism>
<keyword evidence="8" id="KW-0784">Thiamine biosynthesis</keyword>
<evidence type="ECO:0000259" key="12">
    <source>
        <dbReference type="Pfam" id="PF09084"/>
    </source>
</evidence>
<evidence type="ECO:0000313" key="13">
    <source>
        <dbReference type="EMBL" id="MFC4726958.1"/>
    </source>
</evidence>
<dbReference type="Gene3D" id="3.40.190.10">
    <property type="entry name" value="Periplasmic binding protein-like II"/>
    <property type="match status" value="1"/>
</dbReference>
<evidence type="ECO:0000256" key="10">
    <source>
        <dbReference type="ARBA" id="ARBA00033171"/>
    </source>
</evidence>
<keyword evidence="6" id="KW-0479">Metal-binding</keyword>
<dbReference type="InterPro" id="IPR015168">
    <property type="entry name" value="SsuA/THI5"/>
</dbReference>
<evidence type="ECO:0000256" key="1">
    <source>
        <dbReference type="ARBA" id="ARBA00003469"/>
    </source>
</evidence>
<comment type="pathway">
    <text evidence="2">Cofactor biosynthesis; thiamine diphosphate biosynthesis.</text>
</comment>
<comment type="subunit">
    <text evidence="4">Homodimer.</text>
</comment>
<dbReference type="Pfam" id="PF09084">
    <property type="entry name" value="NMT1"/>
    <property type="match status" value="2"/>
</dbReference>
<feature type="domain" description="SsuA/THI5-like" evidence="12">
    <location>
        <begin position="13"/>
        <end position="71"/>
    </location>
</feature>
<keyword evidence="9" id="KW-0408">Iron</keyword>
<evidence type="ECO:0000256" key="7">
    <source>
        <dbReference type="ARBA" id="ARBA00022898"/>
    </source>
</evidence>
<protein>
    <recommendedName>
        <fullName evidence="10">Thiamine pyrimidine synthase</fullName>
    </recommendedName>
</protein>
<comment type="catalytic activity">
    <reaction evidence="11">
        <text>N(6)-(pyridoxal phosphate)-L-lysyl-[4-amino-5-hydroxymethyl-2-methylpyrimidine phosphate synthase] + L-histidyl-[4-amino-5-hydroxymethyl-2-methylpyrimidine phosphate synthase] + 2 Fe(3+) + 4 H2O = L-lysyl-[4-amino-5-hydroxymethyl-2-methylpyrimidine phosphate synthase] + (2S)-2-amino-5-hydroxy-4-oxopentanoyl-[4-amino-5-hydroxymethyl-2-methylpyrimidine phosphate synthase] + 4-amino-2-methyl-5-(phosphooxymethyl)pyrimidine + 3-oxopropanoate + 2 Fe(2+) + 2 H(+)</text>
        <dbReference type="Rhea" id="RHEA:65756"/>
        <dbReference type="Rhea" id="RHEA-COMP:16892"/>
        <dbReference type="Rhea" id="RHEA-COMP:16893"/>
        <dbReference type="Rhea" id="RHEA-COMP:16894"/>
        <dbReference type="Rhea" id="RHEA-COMP:16895"/>
        <dbReference type="ChEBI" id="CHEBI:15377"/>
        <dbReference type="ChEBI" id="CHEBI:15378"/>
        <dbReference type="ChEBI" id="CHEBI:29033"/>
        <dbReference type="ChEBI" id="CHEBI:29034"/>
        <dbReference type="ChEBI" id="CHEBI:29969"/>
        <dbReference type="ChEBI" id="CHEBI:29979"/>
        <dbReference type="ChEBI" id="CHEBI:33190"/>
        <dbReference type="ChEBI" id="CHEBI:58354"/>
        <dbReference type="ChEBI" id="CHEBI:143915"/>
        <dbReference type="ChEBI" id="CHEBI:157692"/>
    </reaction>
    <physiologicalReaction direction="left-to-right" evidence="11">
        <dbReference type="Rhea" id="RHEA:65757"/>
    </physiologicalReaction>
</comment>
<evidence type="ECO:0000256" key="2">
    <source>
        <dbReference type="ARBA" id="ARBA00004948"/>
    </source>
</evidence>
<evidence type="ECO:0000256" key="8">
    <source>
        <dbReference type="ARBA" id="ARBA00022977"/>
    </source>
</evidence>
<evidence type="ECO:0000256" key="6">
    <source>
        <dbReference type="ARBA" id="ARBA00022723"/>
    </source>
</evidence>
<evidence type="ECO:0000313" key="14">
    <source>
        <dbReference type="Proteomes" id="UP001595892"/>
    </source>
</evidence>
<evidence type="ECO:0000256" key="5">
    <source>
        <dbReference type="ARBA" id="ARBA00022679"/>
    </source>
</evidence>
<accession>A0ABV9NJS1</accession>
<dbReference type="PANTHER" id="PTHR31528:SF1">
    <property type="entry name" value="4-AMINO-5-HYDROXYMETHYL-2-METHYLPYRIMIDINE PHOSPHATE SYNTHASE THI11-RELATED"/>
    <property type="match status" value="1"/>
</dbReference>
<comment type="similarity">
    <text evidence="3">Belongs to the NMT1/THI5 family.</text>
</comment>
<proteinExistence type="inferred from homology"/>
<comment type="caution">
    <text evidence="13">The sequence shown here is derived from an EMBL/GenBank/DDBJ whole genome shotgun (WGS) entry which is preliminary data.</text>
</comment>
<dbReference type="SUPFAM" id="SSF53850">
    <property type="entry name" value="Periplasmic binding protein-like II"/>
    <property type="match status" value="1"/>
</dbReference>
<evidence type="ECO:0000256" key="3">
    <source>
        <dbReference type="ARBA" id="ARBA00009406"/>
    </source>
</evidence>
<name>A0ABV9NJS1_9GAMM</name>
<dbReference type="PANTHER" id="PTHR31528">
    <property type="entry name" value="4-AMINO-5-HYDROXYMETHYL-2-METHYLPYRIMIDINE PHOSPHATE SYNTHASE THI11-RELATED"/>
    <property type="match status" value="1"/>
</dbReference>
<dbReference type="InterPro" id="IPR027939">
    <property type="entry name" value="NMT1/THI5"/>
</dbReference>
<dbReference type="EMBL" id="JBHSGG010000002">
    <property type="protein sequence ID" value="MFC4726958.1"/>
    <property type="molecule type" value="Genomic_DNA"/>
</dbReference>